<comment type="subcellular location">
    <subcellularLocation>
        <location evidence="2">Cytoplasm</location>
    </subcellularLocation>
</comment>
<evidence type="ECO:0000256" key="1">
    <source>
        <dbReference type="ARBA" id="ARBA00001946"/>
    </source>
</evidence>
<keyword evidence="3" id="KW-0963">Cytoplasm</keyword>
<comment type="caution">
    <text evidence="14">The sequence shown here is derived from an EMBL/GenBank/DDBJ whole genome shotgun (WGS) entry which is preliminary data.</text>
</comment>
<dbReference type="GO" id="GO:0046872">
    <property type="term" value="F:metal ion binding"/>
    <property type="evidence" value="ECO:0007669"/>
    <property type="project" value="UniProtKB-KW"/>
</dbReference>
<reference evidence="14 15" key="1">
    <citation type="journal article" date="2016" name="Front. Microbiol.">
        <title>Comprehensive Phylogenetic Analysis of Bovine Non-aureus Staphylococci Species Based on Whole-Genome Sequencing.</title>
        <authorList>
            <person name="Naushad S."/>
            <person name="Barkema H.W."/>
            <person name="Luby C."/>
            <person name="Condas L.A."/>
            <person name="Nobrega D.B."/>
            <person name="Carson D.A."/>
            <person name="De Buck J."/>
        </authorList>
    </citation>
    <scope>NUCLEOTIDE SEQUENCE [LARGE SCALE GENOMIC DNA]</scope>
    <source>
        <strain evidence="14 15">SNUC 4337</strain>
    </source>
</reference>
<evidence type="ECO:0000256" key="7">
    <source>
        <dbReference type="ARBA" id="ARBA00022763"/>
    </source>
</evidence>
<name>A0A2T4S4X4_9STAP</name>
<dbReference type="GO" id="GO:0004519">
    <property type="term" value="F:endonuclease activity"/>
    <property type="evidence" value="ECO:0007669"/>
    <property type="project" value="UniProtKB-KW"/>
</dbReference>
<evidence type="ECO:0000256" key="6">
    <source>
        <dbReference type="ARBA" id="ARBA00022759"/>
    </source>
</evidence>
<evidence type="ECO:0000313" key="14">
    <source>
        <dbReference type="EMBL" id="PTK41744.1"/>
    </source>
</evidence>
<protein>
    <recommendedName>
        <fullName evidence="13">Holliday junction resolvase RecU</fullName>
    </recommendedName>
</protein>
<evidence type="ECO:0000256" key="2">
    <source>
        <dbReference type="ARBA" id="ARBA00004496"/>
    </source>
</evidence>
<evidence type="ECO:0000256" key="12">
    <source>
        <dbReference type="ARBA" id="ARBA00023447"/>
    </source>
</evidence>
<gene>
    <name evidence="14" type="ORF">BUZ61_17805</name>
</gene>
<sequence>MHVTSYANRGKFLERVINQCNAVYRHKGIALINQIPTPINMNKKNKNAFYSGKSTVDY</sequence>
<evidence type="ECO:0000256" key="3">
    <source>
        <dbReference type="ARBA" id="ARBA00022490"/>
    </source>
</evidence>
<keyword evidence="8" id="KW-0378">Hydrolase</keyword>
<evidence type="ECO:0000256" key="9">
    <source>
        <dbReference type="ARBA" id="ARBA00022842"/>
    </source>
</evidence>
<comment type="cofactor">
    <cofactor evidence="1">
        <name>Mg(2+)</name>
        <dbReference type="ChEBI" id="CHEBI:18420"/>
    </cofactor>
</comment>
<dbReference type="InterPro" id="IPR011335">
    <property type="entry name" value="Restrct_endonuc-II-like"/>
</dbReference>
<keyword evidence="5" id="KW-0479">Metal-binding</keyword>
<evidence type="ECO:0000256" key="5">
    <source>
        <dbReference type="ARBA" id="ARBA00022723"/>
    </source>
</evidence>
<keyword evidence="7" id="KW-0227">DNA damage</keyword>
<evidence type="ECO:0000313" key="15">
    <source>
        <dbReference type="Proteomes" id="UP000240400"/>
    </source>
</evidence>
<evidence type="ECO:0000256" key="13">
    <source>
        <dbReference type="ARBA" id="ARBA00029523"/>
    </source>
</evidence>
<proteinExistence type="inferred from homology"/>
<evidence type="ECO:0000256" key="11">
    <source>
        <dbReference type="ARBA" id="ARBA00023204"/>
    </source>
</evidence>
<dbReference type="InterPro" id="IPR011856">
    <property type="entry name" value="tRNA_endonuc-like_dom_sf"/>
</dbReference>
<organism evidence="14 15">
    <name type="scientific">Staphylococcus nepalensis</name>
    <dbReference type="NCBI Taxonomy" id="214473"/>
    <lineage>
        <taxon>Bacteria</taxon>
        <taxon>Bacillati</taxon>
        <taxon>Bacillota</taxon>
        <taxon>Bacilli</taxon>
        <taxon>Bacillales</taxon>
        <taxon>Staphylococcaceae</taxon>
        <taxon>Staphylococcus</taxon>
    </lineage>
</organism>
<dbReference type="AlphaFoldDB" id="A0A2T4S4X4"/>
<keyword evidence="6" id="KW-0255">Endonuclease</keyword>
<keyword evidence="10" id="KW-0233">DNA recombination</keyword>
<dbReference type="Proteomes" id="UP000240400">
    <property type="component" value="Unassembled WGS sequence"/>
</dbReference>
<dbReference type="GO" id="GO:0016787">
    <property type="term" value="F:hydrolase activity"/>
    <property type="evidence" value="ECO:0007669"/>
    <property type="project" value="UniProtKB-KW"/>
</dbReference>
<evidence type="ECO:0000256" key="4">
    <source>
        <dbReference type="ARBA" id="ARBA00022722"/>
    </source>
</evidence>
<dbReference type="Pfam" id="PF03838">
    <property type="entry name" value="RecU"/>
    <property type="match status" value="1"/>
</dbReference>
<feature type="non-terminal residue" evidence="14">
    <location>
        <position position="58"/>
    </location>
</feature>
<accession>A0A2T4S4X4</accession>
<keyword evidence="9" id="KW-0460">Magnesium</keyword>
<keyword evidence="4" id="KW-0540">Nuclease</keyword>
<dbReference type="InterPro" id="IPR004612">
    <property type="entry name" value="Resolv_RecU"/>
</dbReference>
<evidence type="ECO:0000256" key="10">
    <source>
        <dbReference type="ARBA" id="ARBA00023172"/>
    </source>
</evidence>
<keyword evidence="11" id="KW-0234">DNA repair</keyword>
<dbReference type="SUPFAM" id="SSF52980">
    <property type="entry name" value="Restriction endonuclease-like"/>
    <property type="match status" value="1"/>
</dbReference>
<dbReference type="GO" id="GO:0006281">
    <property type="term" value="P:DNA repair"/>
    <property type="evidence" value="ECO:0007669"/>
    <property type="project" value="UniProtKB-KW"/>
</dbReference>
<dbReference type="Gene3D" id="3.40.1350.10">
    <property type="match status" value="1"/>
</dbReference>
<comment type="similarity">
    <text evidence="12">Belongs to the RecU family.</text>
</comment>
<evidence type="ECO:0000256" key="8">
    <source>
        <dbReference type="ARBA" id="ARBA00022801"/>
    </source>
</evidence>
<dbReference type="GO" id="GO:0005737">
    <property type="term" value="C:cytoplasm"/>
    <property type="evidence" value="ECO:0007669"/>
    <property type="project" value="UniProtKB-SubCell"/>
</dbReference>
<dbReference type="GO" id="GO:0006310">
    <property type="term" value="P:DNA recombination"/>
    <property type="evidence" value="ECO:0007669"/>
    <property type="project" value="UniProtKB-KW"/>
</dbReference>
<dbReference type="GO" id="GO:0003676">
    <property type="term" value="F:nucleic acid binding"/>
    <property type="evidence" value="ECO:0007669"/>
    <property type="project" value="InterPro"/>
</dbReference>
<dbReference type="EMBL" id="PZHR01000886">
    <property type="protein sequence ID" value="PTK41744.1"/>
    <property type="molecule type" value="Genomic_DNA"/>
</dbReference>